<gene>
    <name evidence="3" type="ORF">UK23_19860</name>
</gene>
<protein>
    <recommendedName>
        <fullName evidence="5">SHOCT domain-containing protein</fullName>
    </recommendedName>
</protein>
<evidence type="ECO:0000313" key="3">
    <source>
        <dbReference type="EMBL" id="KJK47630.1"/>
    </source>
</evidence>
<keyword evidence="4" id="KW-1185">Reference proteome</keyword>
<evidence type="ECO:0000313" key="4">
    <source>
        <dbReference type="Proteomes" id="UP000033393"/>
    </source>
</evidence>
<keyword evidence="2" id="KW-1133">Transmembrane helix</keyword>
<organism evidence="3 4">
    <name type="scientific">Lentzea aerocolonigenes</name>
    <name type="common">Lechevalieria aerocolonigenes</name>
    <name type="synonym">Saccharothrix aerocolonigenes</name>
    <dbReference type="NCBI Taxonomy" id="68170"/>
    <lineage>
        <taxon>Bacteria</taxon>
        <taxon>Bacillati</taxon>
        <taxon>Actinomycetota</taxon>
        <taxon>Actinomycetes</taxon>
        <taxon>Pseudonocardiales</taxon>
        <taxon>Pseudonocardiaceae</taxon>
        <taxon>Lentzea</taxon>
    </lineage>
</organism>
<dbReference type="EMBL" id="JYJG01000130">
    <property type="protein sequence ID" value="KJK47630.1"/>
    <property type="molecule type" value="Genomic_DNA"/>
</dbReference>
<feature type="region of interest" description="Disordered" evidence="1">
    <location>
        <begin position="13"/>
        <end position="88"/>
    </location>
</feature>
<dbReference type="RefSeq" id="WP_045313057.1">
    <property type="nucleotide sequence ID" value="NZ_JYJG01000130.1"/>
</dbReference>
<sequence length="372" mass="39471">MTWQDELQKLDNELASGRISADDYRRRRDEVLSGSAGSGPAAGPPQQQGAPFAPPFKWQAQQPATPTSDATQVVNVQNQAPSNPDATQVVTPNQQQQHRAQDAERTQFVAPIAPPAGQGGWGPPQQQQQVAPPPWVGGDFDQINQPGGWSHGPEVFDESGGGKGKIIGIVLVVLVVLGLGFGAYWVWGRNVADPNSNLGSGAPTPTSTKPSPPPDPAQVGKMAGDPKQQTDITTFEQIEKLTPPYLTPNEMEVYKTAGGARTKLFHASPAQGSTTTVMIVSATEETTASQCAVDLKNVQVTNGMEAVTTDVPDKVNVTQVPPKDGNPARIRGHYASKKYIVRVDVTGASVTEAMTIFKEAIDAQLKAMPTDA</sequence>
<reference evidence="3 4" key="1">
    <citation type="submission" date="2015-02" db="EMBL/GenBank/DDBJ databases">
        <authorList>
            <person name="Ju K.-S."/>
            <person name="Doroghazi J.R."/>
            <person name="Metcalf W."/>
        </authorList>
    </citation>
    <scope>NUCLEOTIDE SEQUENCE [LARGE SCALE GENOMIC DNA]</scope>
    <source>
        <strain evidence="3 4">NRRL B-16140</strain>
    </source>
</reference>
<evidence type="ECO:0000256" key="2">
    <source>
        <dbReference type="SAM" id="Phobius"/>
    </source>
</evidence>
<name>A0A0F0GWG5_LENAE</name>
<dbReference type="AlphaFoldDB" id="A0A0F0GWG5"/>
<feature type="region of interest" description="Disordered" evidence="1">
    <location>
        <begin position="197"/>
        <end position="227"/>
    </location>
</feature>
<evidence type="ECO:0000256" key="1">
    <source>
        <dbReference type="SAM" id="MobiDB-lite"/>
    </source>
</evidence>
<feature type="compositionally biased region" description="Low complexity" evidence="1">
    <location>
        <begin position="33"/>
        <end position="51"/>
    </location>
</feature>
<keyword evidence="2" id="KW-0812">Transmembrane</keyword>
<accession>A0A0F0GWG5</accession>
<feature type="compositionally biased region" description="Basic and acidic residues" evidence="1">
    <location>
        <begin position="20"/>
        <end position="31"/>
    </location>
</feature>
<proteinExistence type="predicted"/>
<dbReference type="PATRIC" id="fig|68170.10.peg.5017"/>
<dbReference type="OrthoDB" id="3692386at2"/>
<comment type="caution">
    <text evidence="3">The sequence shown here is derived from an EMBL/GenBank/DDBJ whole genome shotgun (WGS) entry which is preliminary data.</text>
</comment>
<feature type="transmembrane region" description="Helical" evidence="2">
    <location>
        <begin position="166"/>
        <end position="187"/>
    </location>
</feature>
<feature type="compositionally biased region" description="Polar residues" evidence="1">
    <location>
        <begin position="59"/>
        <end position="88"/>
    </location>
</feature>
<keyword evidence="2" id="KW-0472">Membrane</keyword>
<dbReference type="Proteomes" id="UP000033393">
    <property type="component" value="Unassembled WGS sequence"/>
</dbReference>
<evidence type="ECO:0008006" key="5">
    <source>
        <dbReference type="Google" id="ProtNLM"/>
    </source>
</evidence>